<keyword evidence="5" id="KW-1185">Reference proteome</keyword>
<evidence type="ECO:0000256" key="1">
    <source>
        <dbReference type="SAM" id="MobiDB-lite"/>
    </source>
</evidence>
<dbReference type="AlphaFoldDB" id="A0AAW9N033"/>
<dbReference type="Proteomes" id="UP001307168">
    <property type="component" value="Unassembled WGS sequence"/>
</dbReference>
<evidence type="ECO:0000313" key="4">
    <source>
        <dbReference type="EMBL" id="MEC0271848.1"/>
    </source>
</evidence>
<feature type="chain" id="PRO_5044015711" evidence="2">
    <location>
        <begin position="27"/>
        <end position="231"/>
    </location>
</feature>
<evidence type="ECO:0000256" key="2">
    <source>
        <dbReference type="SAM" id="SignalP"/>
    </source>
</evidence>
<organism evidence="4 5">
    <name type="scientific">Peribacillus castrilensis</name>
    <dbReference type="NCBI Taxonomy" id="2897690"/>
    <lineage>
        <taxon>Bacteria</taxon>
        <taxon>Bacillati</taxon>
        <taxon>Bacillota</taxon>
        <taxon>Bacilli</taxon>
        <taxon>Bacillales</taxon>
        <taxon>Bacillaceae</taxon>
        <taxon>Peribacillus</taxon>
    </lineage>
</organism>
<gene>
    <name evidence="4" type="ORF">P4706_01965</name>
</gene>
<keyword evidence="2" id="KW-0732">Signal</keyword>
<reference evidence="4 5" key="1">
    <citation type="submission" date="2023-03" db="EMBL/GenBank/DDBJ databases">
        <title>Bacillus Genome Sequencing.</title>
        <authorList>
            <person name="Dunlap C."/>
        </authorList>
    </citation>
    <scope>NUCLEOTIDE SEQUENCE [LARGE SCALE GENOMIC DNA]</scope>
    <source>
        <strain evidence="4 5">B-41290</strain>
    </source>
</reference>
<dbReference type="RefSeq" id="WP_134782602.1">
    <property type="nucleotide sequence ID" value="NZ_JARNBG010000004.1"/>
</dbReference>
<feature type="compositionally biased region" description="Pro residues" evidence="1">
    <location>
        <begin position="55"/>
        <end position="64"/>
    </location>
</feature>
<evidence type="ECO:0000313" key="5">
    <source>
        <dbReference type="Proteomes" id="UP001307168"/>
    </source>
</evidence>
<dbReference type="InterPro" id="IPR027994">
    <property type="entry name" value="WxL_dom"/>
</dbReference>
<proteinExistence type="predicted"/>
<dbReference type="Pfam" id="PF13731">
    <property type="entry name" value="WxL"/>
    <property type="match status" value="1"/>
</dbReference>
<protein>
    <submittedName>
        <fullName evidence="4">WxL domain-containing protein</fullName>
    </submittedName>
</protein>
<name>A0AAW9N033_9BACI</name>
<feature type="domain" description="WxL" evidence="3">
    <location>
        <begin position="31"/>
        <end position="230"/>
    </location>
</feature>
<accession>A0AAW9N033</accession>
<dbReference type="EMBL" id="JARNBH010000002">
    <property type="protein sequence ID" value="MEC0271848.1"/>
    <property type="molecule type" value="Genomic_DNA"/>
</dbReference>
<sequence length="231" mass="24053">MKAFSLSAVGSIILAGTLLSTSPAEAAVINDATSNNYIGFIADEGPTNPVDPTNPDNPNPPSPIDPEDPGNGGTGNTGALTLDHVSNIQFGTQKIMSGNTTYNAKNKDPFVQVSDKRGTGEGWSLTAKASEFKSDSGEVLRGAILSFKNGQVKSHTSNVSTPPTANDVVFDNTDSKVLMLAEVDAGRGTWLDVFSGTEGDNSNVQLNVLAGSADAQNYTATMTWELSDAPK</sequence>
<evidence type="ECO:0000259" key="3">
    <source>
        <dbReference type="Pfam" id="PF13731"/>
    </source>
</evidence>
<comment type="caution">
    <text evidence="4">The sequence shown here is derived from an EMBL/GenBank/DDBJ whole genome shotgun (WGS) entry which is preliminary data.</text>
</comment>
<feature type="signal peptide" evidence="2">
    <location>
        <begin position="1"/>
        <end position="26"/>
    </location>
</feature>
<feature type="region of interest" description="Disordered" evidence="1">
    <location>
        <begin position="40"/>
        <end position="80"/>
    </location>
</feature>